<dbReference type="EMBL" id="BAAAKJ010000257">
    <property type="protein sequence ID" value="GAA1403174.1"/>
    <property type="molecule type" value="Genomic_DNA"/>
</dbReference>
<sequence length="161" mass="17530">MPKYIVAVDVITVHVVPVLAPTPEAAQAEAERIVTADWETWYDHTEPVCVGDALTEAEWDAQAADWASWKQTAERQAPPPASRPKKDTPAASFKAPRTDHHADGTVCPPAHKHTSSGKPLTEGCTGRAYSTATCTCGWTTRNTAKGYTDETRRRHLATEHG</sequence>
<evidence type="ECO:0000313" key="2">
    <source>
        <dbReference type="EMBL" id="GAA1403174.1"/>
    </source>
</evidence>
<accession>A0ABP4IZY1</accession>
<dbReference type="Proteomes" id="UP001499863">
    <property type="component" value="Unassembled WGS sequence"/>
</dbReference>
<organism evidence="2 3">
    <name type="scientific">Kitasatospora putterlickiae</name>
    <dbReference type="NCBI Taxonomy" id="221725"/>
    <lineage>
        <taxon>Bacteria</taxon>
        <taxon>Bacillati</taxon>
        <taxon>Actinomycetota</taxon>
        <taxon>Actinomycetes</taxon>
        <taxon>Kitasatosporales</taxon>
        <taxon>Streptomycetaceae</taxon>
        <taxon>Kitasatospora</taxon>
    </lineage>
</organism>
<protein>
    <submittedName>
        <fullName evidence="2">Uncharacterized protein</fullName>
    </submittedName>
</protein>
<evidence type="ECO:0000313" key="3">
    <source>
        <dbReference type="Proteomes" id="UP001499863"/>
    </source>
</evidence>
<keyword evidence="3" id="KW-1185">Reference proteome</keyword>
<proteinExistence type="predicted"/>
<feature type="region of interest" description="Disordered" evidence="1">
    <location>
        <begin position="61"/>
        <end position="122"/>
    </location>
</feature>
<comment type="caution">
    <text evidence="2">The sequence shown here is derived from an EMBL/GenBank/DDBJ whole genome shotgun (WGS) entry which is preliminary data.</text>
</comment>
<gene>
    <name evidence="2" type="ORF">GCM10009639_47540</name>
</gene>
<reference evidence="3" key="1">
    <citation type="journal article" date="2019" name="Int. J. Syst. Evol. Microbiol.">
        <title>The Global Catalogue of Microorganisms (GCM) 10K type strain sequencing project: providing services to taxonomists for standard genome sequencing and annotation.</title>
        <authorList>
            <consortium name="The Broad Institute Genomics Platform"/>
            <consortium name="The Broad Institute Genome Sequencing Center for Infectious Disease"/>
            <person name="Wu L."/>
            <person name="Ma J."/>
        </authorList>
    </citation>
    <scope>NUCLEOTIDE SEQUENCE [LARGE SCALE GENOMIC DNA]</scope>
    <source>
        <strain evidence="3">JCM 12393</strain>
    </source>
</reference>
<dbReference type="RefSeq" id="WP_344339048.1">
    <property type="nucleotide sequence ID" value="NZ_BAAAKJ010000257.1"/>
</dbReference>
<evidence type="ECO:0000256" key="1">
    <source>
        <dbReference type="SAM" id="MobiDB-lite"/>
    </source>
</evidence>
<name>A0ABP4IZY1_9ACTN</name>